<accession>A0A086KY74</accession>
<dbReference type="Pfam" id="PF12796">
    <property type="entry name" value="Ank_2"/>
    <property type="match status" value="2"/>
</dbReference>
<dbReference type="InterPro" id="IPR036770">
    <property type="entry name" value="Ankyrin_rpt-contain_sf"/>
</dbReference>
<evidence type="ECO:0000256" key="2">
    <source>
        <dbReference type="ARBA" id="ARBA00023043"/>
    </source>
</evidence>
<organism evidence="5 6">
    <name type="scientific">Toxoplasma gondii GAB2-2007-GAL-DOM2</name>
    <dbReference type="NCBI Taxonomy" id="1130820"/>
    <lineage>
        <taxon>Eukaryota</taxon>
        <taxon>Sar</taxon>
        <taxon>Alveolata</taxon>
        <taxon>Apicomplexa</taxon>
        <taxon>Conoidasida</taxon>
        <taxon>Coccidia</taxon>
        <taxon>Eucoccidiorida</taxon>
        <taxon>Eimeriorina</taxon>
        <taxon>Sarcocystidae</taxon>
        <taxon>Toxoplasma</taxon>
    </lineage>
</organism>
<feature type="repeat" description="ANK" evidence="3">
    <location>
        <begin position="1051"/>
        <end position="1083"/>
    </location>
</feature>
<feature type="region of interest" description="Disordered" evidence="4">
    <location>
        <begin position="1293"/>
        <end position="1362"/>
    </location>
</feature>
<dbReference type="SUPFAM" id="SSF52047">
    <property type="entry name" value="RNI-like"/>
    <property type="match status" value="1"/>
</dbReference>
<dbReference type="SUPFAM" id="SSF48403">
    <property type="entry name" value="Ankyrin repeat"/>
    <property type="match status" value="1"/>
</dbReference>
<dbReference type="PANTHER" id="PTHR24198">
    <property type="entry name" value="ANKYRIN REPEAT AND PROTEIN KINASE DOMAIN-CONTAINING PROTEIN"/>
    <property type="match status" value="1"/>
</dbReference>
<feature type="region of interest" description="Disordered" evidence="4">
    <location>
        <begin position="1"/>
        <end position="68"/>
    </location>
</feature>
<feature type="compositionally biased region" description="Basic and acidic residues" evidence="4">
    <location>
        <begin position="279"/>
        <end position="291"/>
    </location>
</feature>
<feature type="compositionally biased region" description="Low complexity" evidence="4">
    <location>
        <begin position="1264"/>
        <end position="1279"/>
    </location>
</feature>
<gene>
    <name evidence="5" type="ORF">TGDOM2_261230</name>
</gene>
<feature type="region of interest" description="Disordered" evidence="4">
    <location>
        <begin position="594"/>
        <end position="623"/>
    </location>
</feature>
<feature type="compositionally biased region" description="Low complexity" evidence="4">
    <location>
        <begin position="1239"/>
        <end position="1251"/>
    </location>
</feature>
<dbReference type="Gene3D" id="1.25.40.20">
    <property type="entry name" value="Ankyrin repeat-containing domain"/>
    <property type="match status" value="3"/>
</dbReference>
<dbReference type="GO" id="GO:0004623">
    <property type="term" value="F:phospholipase A2 activity"/>
    <property type="evidence" value="ECO:0007669"/>
    <property type="project" value="UniProtKB-EC"/>
</dbReference>
<feature type="compositionally biased region" description="Basic residues" evidence="4">
    <location>
        <begin position="1319"/>
        <end position="1328"/>
    </location>
</feature>
<name>A0A086KY74_TOXGO</name>
<dbReference type="InterPro" id="IPR002110">
    <property type="entry name" value="Ankyrin_rpt"/>
</dbReference>
<dbReference type="VEuPathDB" id="ToxoDB:TGDOM2_261230"/>
<feature type="region of interest" description="Disordered" evidence="4">
    <location>
        <begin position="664"/>
        <end position="714"/>
    </location>
</feature>
<evidence type="ECO:0000256" key="1">
    <source>
        <dbReference type="ARBA" id="ARBA00022737"/>
    </source>
</evidence>
<feature type="region of interest" description="Disordered" evidence="4">
    <location>
        <begin position="1223"/>
        <end position="1279"/>
    </location>
</feature>
<dbReference type="EC" id="3.1.1.4" evidence="5"/>
<dbReference type="Proteomes" id="UP000028837">
    <property type="component" value="Unassembled WGS sequence"/>
</dbReference>
<dbReference type="PROSITE" id="PS50297">
    <property type="entry name" value="ANK_REP_REGION"/>
    <property type="match status" value="4"/>
</dbReference>
<protein>
    <submittedName>
        <fullName evidence="5">Ankyrin repeat-containing protein</fullName>
        <ecNumber evidence="5">3.1.1.4</ecNumber>
    </submittedName>
</protein>
<evidence type="ECO:0000256" key="4">
    <source>
        <dbReference type="SAM" id="MobiDB-lite"/>
    </source>
</evidence>
<dbReference type="EMBL" id="AHZU02000025">
    <property type="protein sequence ID" value="KFG49342.1"/>
    <property type="molecule type" value="Genomic_DNA"/>
</dbReference>
<reference evidence="5 6" key="1">
    <citation type="submission" date="2014-02" db="EMBL/GenBank/DDBJ databases">
        <authorList>
            <person name="Sibley D."/>
            <person name="Venepally P."/>
            <person name="Karamycheva S."/>
            <person name="Hadjithomas M."/>
            <person name="Khan A."/>
            <person name="Brunk B."/>
            <person name="Roos D."/>
            <person name="Caler E."/>
            <person name="Lorenzi H."/>
        </authorList>
    </citation>
    <scope>NUCLEOTIDE SEQUENCE [LARGE SCALE GENOMIC DNA]</scope>
    <source>
        <strain evidence="5 6">GAB2-2007-GAL-DOM2</strain>
    </source>
</reference>
<dbReference type="InterPro" id="IPR032675">
    <property type="entry name" value="LRR_dom_sf"/>
</dbReference>
<feature type="compositionally biased region" description="Polar residues" evidence="4">
    <location>
        <begin position="135"/>
        <end position="144"/>
    </location>
</feature>
<keyword evidence="5" id="KW-0378">Hydrolase</keyword>
<feature type="repeat" description="ANK" evidence="3">
    <location>
        <begin position="1153"/>
        <end position="1185"/>
    </location>
</feature>
<dbReference type="SMART" id="SM00248">
    <property type="entry name" value="ANK"/>
    <property type="match status" value="10"/>
</dbReference>
<evidence type="ECO:0000313" key="5">
    <source>
        <dbReference type="EMBL" id="KFG49342.1"/>
    </source>
</evidence>
<feature type="compositionally biased region" description="Basic and acidic residues" evidence="4">
    <location>
        <begin position="192"/>
        <end position="201"/>
    </location>
</feature>
<dbReference type="Pfam" id="PF00023">
    <property type="entry name" value="Ank"/>
    <property type="match status" value="1"/>
</dbReference>
<proteinExistence type="predicted"/>
<dbReference type="SMR" id="A0A086KY74"/>
<feature type="repeat" description="ANK" evidence="3">
    <location>
        <begin position="1084"/>
        <end position="1116"/>
    </location>
</feature>
<feature type="compositionally biased region" description="Basic and acidic residues" evidence="4">
    <location>
        <begin position="145"/>
        <end position="158"/>
    </location>
</feature>
<feature type="repeat" description="ANK" evidence="3">
    <location>
        <begin position="882"/>
        <end position="914"/>
    </location>
</feature>
<feature type="compositionally biased region" description="Basic and acidic residues" evidence="4">
    <location>
        <begin position="594"/>
        <end position="605"/>
    </location>
</feature>
<feature type="repeat" description="ANK" evidence="3">
    <location>
        <begin position="847"/>
        <end position="880"/>
    </location>
</feature>
<dbReference type="PANTHER" id="PTHR24198:SF165">
    <property type="entry name" value="ANKYRIN REPEAT-CONTAINING PROTEIN-RELATED"/>
    <property type="match status" value="1"/>
</dbReference>
<feature type="region of interest" description="Disordered" evidence="4">
    <location>
        <begin position="244"/>
        <end position="295"/>
    </location>
</feature>
<feature type="region of interest" description="Disordered" evidence="4">
    <location>
        <begin position="135"/>
        <end position="210"/>
    </location>
</feature>
<dbReference type="PROSITE" id="PS50088">
    <property type="entry name" value="ANK_REPEAT"/>
    <property type="match status" value="5"/>
</dbReference>
<comment type="caution">
    <text evidence="5">The sequence shown here is derived from an EMBL/GenBank/DDBJ whole genome shotgun (WGS) entry which is preliminary data.</text>
</comment>
<sequence>MESEIAPAPAAFSGEDLGTRELLPARGRLGSSGDESVPACIPGEESSMESEMAASQPSPALEPFVSTSPSACVDPVQSSGVANAGACEEEGAMEEADEVGESPVAFGNLEEGMREVEHVASESLGTADVVAETARSSVFLSTQPRTEETTDTAEKKTETPQQLSGSPGGSSPESSAFVPGIQEIFQPPAAERPQEQRREAEAAQPCTASTAMSAASAFGEAVGCPEVCSASLGCPDTPACGAAPVETSGDGKERPSEDAGGVSASLPGDAVSAESTAGDSERRREDVRTQEVKTSASNTLLDAEAVDAEVAARAAEAVDIAVAVGAVDLRSGGRSSAVAAVNSIFAGSAAGVVLGSQQAQNGLQKSLALSPAGAALKEKSGGARKKAGVCTPNDVWKDRLKLLEGFLDVESILLLKQCARVFYRHKYKPHDGVLRFHNFRGFDPKVVMETILPLATRSIHPAIRERGLTLDFSHCTLIKDASVARLMDAVHGEKEENQILGNLKALCLDFCSEITDKGLSAMLTTYLPHLEHVSVRCARSTELTFVSVMKHLSAERWPKLIYFDASFTNIWLEAATAIADQLFMNAARLTALHRDEEERRRREELEAGPGARTPELGAPGVEADGGLRLAEHAVAAEQGFSEQREGGDADMVVDGGAVEANDASVSRLSSLHAAETTNNTAPASPLEADMRDQSEPVEAWTNEEEARARDEKPRGSGFFVTPSLEIIGSVASKSLLLKVGMEAHYCAFCQAVKTGDWETVSLVTKRLQKELSELAASAPFKSSRLILLQQFRGSELLVNAPVTVETSEEGGVNVLTLPISIAIQRGDTETLGVLLKRGAKIEVCDYLGKSPLYRACEVGRRDMVETLLVDYGASPEAPDVRSELFPLHTAVKKKDVEIVQLLLKRGAALDVKCPAVKSYKSALFVACEVNAPEIIQLCLEARADPNWKGHNSYTPTLLAYQLNSAWLPHFLDAGAGIPKSRRWVLTEVLSCAIAKNDLVSVELLVRKFPDLLSRNHQLWSRPLIQAAKQGKADIISALLAAGSAVDAKKEDGQTALLAAAEEDFVVCVQLLLDAGADINGTNNAGLTALHLACTENRTEVVKLLLNRGCDVNIGDKANGEVPLMMCIRMRNEKMALQILELGKNLDLEKRDHQGSTALLYAMFFGQYLVAGRLMDRGADVTVSDQAGNSAYGIVNERLMTQGADKRVLRKFLRLYKNAREGKRPRAAAGLAVDAHPAEDSSASGGDSGPDATHAVRSSRRDTTSTRSSRRTLSIVGSSVSTMGSTVSAAILNSGVRTPPGEAHMQRSSSGPGAQESSGKRRGGGRHRKDGQDMDVDEEGGQPGATARCKSSGAGGKKLKLEPKSVLNVARLPIALFRAAKAK</sequence>
<feature type="compositionally biased region" description="Polar residues" evidence="4">
    <location>
        <begin position="1305"/>
        <end position="1316"/>
    </location>
</feature>
<evidence type="ECO:0000313" key="6">
    <source>
        <dbReference type="Proteomes" id="UP000028837"/>
    </source>
</evidence>
<dbReference type="Gene3D" id="3.80.10.10">
    <property type="entry name" value="Ribonuclease Inhibitor"/>
    <property type="match status" value="1"/>
</dbReference>
<keyword evidence="1" id="KW-0677">Repeat</keyword>
<feature type="compositionally biased region" description="Polar residues" evidence="4">
    <location>
        <begin position="664"/>
        <end position="682"/>
    </location>
</feature>
<evidence type="ECO:0000256" key="3">
    <source>
        <dbReference type="PROSITE-ProRule" id="PRU00023"/>
    </source>
</evidence>
<feature type="compositionally biased region" description="Basic and acidic residues" evidence="4">
    <location>
        <begin position="704"/>
        <end position="714"/>
    </location>
</feature>
<dbReference type="OrthoDB" id="332780at2759"/>
<keyword evidence="2 3" id="KW-0040">ANK repeat</keyword>